<keyword evidence="4" id="KW-0677">Repeat</keyword>
<dbReference type="InterPro" id="IPR055410">
    <property type="entry name" value="Beta-prop_CAF1B_HIR1"/>
</dbReference>
<gene>
    <name evidence="12" type="ORF">B4U79_03208</name>
    <name evidence="14" type="ORF">B4U79_11881</name>
    <name evidence="13" type="ORF">B4U79_15958</name>
</gene>
<comment type="caution">
    <text evidence="13">The sequence shown here is derived from an EMBL/GenBank/DDBJ whole genome shotgun (WGS) entry which is preliminary data.</text>
</comment>
<feature type="repeat" description="WD" evidence="9">
    <location>
        <begin position="90"/>
        <end position="124"/>
    </location>
</feature>
<dbReference type="InterPro" id="IPR015943">
    <property type="entry name" value="WD40/YVTN_repeat-like_dom_sf"/>
</dbReference>
<evidence type="ECO:0000313" key="14">
    <source>
        <dbReference type="EMBL" id="RWS14942.1"/>
    </source>
</evidence>
<dbReference type="AlphaFoldDB" id="A0A3S3P8C0"/>
<evidence type="ECO:0000313" key="13">
    <source>
        <dbReference type="EMBL" id="RWS14363.1"/>
    </source>
</evidence>
<evidence type="ECO:0000259" key="11">
    <source>
        <dbReference type="Pfam" id="PF24105"/>
    </source>
</evidence>
<dbReference type="PANTHER" id="PTHR15271:SF4">
    <property type="entry name" value="CHROMATIN ASSEMBLY FACTOR 1 SUBUNIT B"/>
    <property type="match status" value="1"/>
</dbReference>
<organism evidence="13 15">
    <name type="scientific">Dinothrombium tinctorium</name>
    <dbReference type="NCBI Taxonomy" id="1965070"/>
    <lineage>
        <taxon>Eukaryota</taxon>
        <taxon>Metazoa</taxon>
        <taxon>Ecdysozoa</taxon>
        <taxon>Arthropoda</taxon>
        <taxon>Chelicerata</taxon>
        <taxon>Arachnida</taxon>
        <taxon>Acari</taxon>
        <taxon>Acariformes</taxon>
        <taxon>Trombidiformes</taxon>
        <taxon>Prostigmata</taxon>
        <taxon>Anystina</taxon>
        <taxon>Parasitengona</taxon>
        <taxon>Trombidioidea</taxon>
        <taxon>Trombidiidae</taxon>
        <taxon>Dinothrombium</taxon>
    </lineage>
</organism>
<dbReference type="GO" id="GO:0033186">
    <property type="term" value="C:CAF-1 complex"/>
    <property type="evidence" value="ECO:0007669"/>
    <property type="project" value="TreeGrafter"/>
</dbReference>
<comment type="similarity">
    <text evidence="2">Belongs to the WD repeat HIR1 family.</text>
</comment>
<dbReference type="InterPro" id="IPR019775">
    <property type="entry name" value="WD40_repeat_CS"/>
</dbReference>
<reference evidence="13" key="2">
    <citation type="submission" date="2018-11" db="EMBL/GenBank/DDBJ databases">
        <title>Trombidioid mite genomics.</title>
        <authorList>
            <person name="Dong X."/>
        </authorList>
    </citation>
    <scope>NUCLEOTIDE SEQUENCE</scope>
    <source>
        <strain evidence="13">UoL-WK</strain>
    </source>
</reference>
<evidence type="ECO:0000256" key="4">
    <source>
        <dbReference type="ARBA" id="ARBA00022737"/>
    </source>
</evidence>
<evidence type="ECO:0000256" key="9">
    <source>
        <dbReference type="PROSITE-ProRule" id="PRU00221"/>
    </source>
</evidence>
<dbReference type="PANTHER" id="PTHR15271">
    <property type="entry name" value="CHROMATIN ASSEMBLY FACTOR 1 SUBUNIT B"/>
    <property type="match status" value="1"/>
</dbReference>
<keyword evidence="5" id="KW-0227">DNA damage</keyword>
<sequence length="586" mass="66609">APLKKTRETNFVVKAGRKLSKMKICTPQISYHSRDPIFTLDVQQYDGHINQNSESARYRIATGSYDNHVLLWYWDQSSGQKQGPKILADLNRHQKGVNVVRFSPTPGLLASADSAAVIIIWKFECALNESLEGSEQPILDDYGVKNLEQWVVLKQLRKHLEEIIDIHWSPDSQYLISGSVDNYAYVWDINKGTPQESFAPHHSYVQGVTWDPLNDYIVTLSADRCMRVISTQTKRTIFRVSKSIVKIKGEAKSSRLFYDDSFRSFYRRFCFSPGGEFVIASSGIIETENDGNKDVKFINCCHLFLRNALNKPAASYLTESKHALAVACCPLLFELRPTAKNNFPFPYRIVFAIATPDTVLFYDTQQETPFAFVSDIHYARLCDICWTHDGRTLLVSSFDGYITFITFDDGEIGLPYKGPIYKFEQQSHIISNDAEKQEVNIASPNELKTPESAKITSYFMKLIKHDKQEKEAQISNKRKADNILCVDHSTPKKMLSTQSEHSESISTTDTSTLVFPVITCKKSDLNGKIFINYEGKSTDRNVNESMDTQKVEHEIANGTNESRPTPPPVNVKKPRRVEFTTLTARK</sequence>
<dbReference type="InterPro" id="IPR036322">
    <property type="entry name" value="WD40_repeat_dom_sf"/>
</dbReference>
<feature type="non-terminal residue" evidence="13">
    <location>
        <position position="1"/>
    </location>
</feature>
<dbReference type="Gene3D" id="2.130.10.10">
    <property type="entry name" value="YVTN repeat-like/Quinoprotein amine dehydrogenase"/>
    <property type="match status" value="2"/>
</dbReference>
<dbReference type="SMART" id="SM00320">
    <property type="entry name" value="WD40"/>
    <property type="match status" value="5"/>
</dbReference>
<evidence type="ECO:0000256" key="5">
    <source>
        <dbReference type="ARBA" id="ARBA00022763"/>
    </source>
</evidence>
<evidence type="ECO:0000313" key="15">
    <source>
        <dbReference type="Proteomes" id="UP000285301"/>
    </source>
</evidence>
<dbReference type="STRING" id="1965070.A0A3S3P8C0"/>
<dbReference type="EMBL" id="NCKU01000586">
    <property type="protein sequence ID" value="RWS14942.1"/>
    <property type="molecule type" value="Genomic_DNA"/>
</dbReference>
<evidence type="ECO:0000256" key="6">
    <source>
        <dbReference type="ARBA" id="ARBA00022853"/>
    </source>
</evidence>
<dbReference type="Proteomes" id="UP000285301">
    <property type="component" value="Unassembled WGS sequence"/>
</dbReference>
<evidence type="ECO:0000313" key="12">
    <source>
        <dbReference type="EMBL" id="RWS14269.1"/>
    </source>
</evidence>
<dbReference type="SUPFAM" id="SSF50978">
    <property type="entry name" value="WD40 repeat-like"/>
    <property type="match status" value="1"/>
</dbReference>
<evidence type="ECO:0000256" key="8">
    <source>
        <dbReference type="ARBA" id="ARBA00023242"/>
    </source>
</evidence>
<accession>A0A3S3P8C0</accession>
<evidence type="ECO:0000256" key="10">
    <source>
        <dbReference type="SAM" id="MobiDB-lite"/>
    </source>
</evidence>
<keyword evidence="15" id="KW-1185">Reference proteome</keyword>
<feature type="repeat" description="WD" evidence="9">
    <location>
        <begin position="156"/>
        <end position="197"/>
    </location>
</feature>
<dbReference type="InterPro" id="IPR045145">
    <property type="entry name" value="PTHR15271"/>
</dbReference>
<keyword evidence="6" id="KW-0156">Chromatin regulator</keyword>
<feature type="region of interest" description="Disordered" evidence="10">
    <location>
        <begin position="551"/>
        <end position="586"/>
    </location>
</feature>
<protein>
    <submittedName>
        <fullName evidence="13">Chromatin assembly factor 1 subunit B-like protein</fullName>
    </submittedName>
</protein>
<dbReference type="GO" id="GO:0005634">
    <property type="term" value="C:nucleus"/>
    <property type="evidence" value="ECO:0007669"/>
    <property type="project" value="UniProtKB-SubCell"/>
</dbReference>
<dbReference type="PROSITE" id="PS00678">
    <property type="entry name" value="WD_REPEATS_1"/>
    <property type="match status" value="1"/>
</dbReference>
<evidence type="ECO:0000256" key="3">
    <source>
        <dbReference type="ARBA" id="ARBA00022574"/>
    </source>
</evidence>
<feature type="domain" description="CAF1B/HIR1 beta-propeller" evidence="11">
    <location>
        <begin position="22"/>
        <end position="412"/>
    </location>
</feature>
<evidence type="ECO:0000256" key="7">
    <source>
        <dbReference type="ARBA" id="ARBA00023204"/>
    </source>
</evidence>
<dbReference type="GO" id="GO:0006334">
    <property type="term" value="P:nucleosome assembly"/>
    <property type="evidence" value="ECO:0007669"/>
    <property type="project" value="TreeGrafter"/>
</dbReference>
<reference evidence="13 15" key="1">
    <citation type="journal article" date="2018" name="Gigascience">
        <title>Genomes of trombidid mites reveal novel predicted allergens and laterally-transferred genes associated with secondary metabolism.</title>
        <authorList>
            <person name="Dong X."/>
            <person name="Chaisiri K."/>
            <person name="Xia D."/>
            <person name="Armstrong S.D."/>
            <person name="Fang Y."/>
            <person name="Donnelly M.J."/>
            <person name="Kadowaki T."/>
            <person name="McGarry J.W."/>
            <person name="Darby A.C."/>
            <person name="Makepeace B.L."/>
        </authorList>
    </citation>
    <scope>NUCLEOTIDE SEQUENCE [LARGE SCALE GENOMIC DNA]</scope>
    <source>
        <strain evidence="13">UoL-WK</strain>
    </source>
</reference>
<dbReference type="PROSITE" id="PS50294">
    <property type="entry name" value="WD_REPEATS_REGION"/>
    <property type="match status" value="1"/>
</dbReference>
<evidence type="ECO:0000256" key="2">
    <source>
        <dbReference type="ARBA" id="ARBA00007306"/>
    </source>
</evidence>
<comment type="subcellular location">
    <subcellularLocation>
        <location evidence="1">Nucleus</location>
    </subcellularLocation>
</comment>
<keyword evidence="3 9" id="KW-0853">WD repeat</keyword>
<dbReference type="Pfam" id="PF24105">
    <property type="entry name" value="Beta-prop_CAF1B_HIR1"/>
    <property type="match status" value="1"/>
</dbReference>
<name>A0A3S3P8C0_9ACAR</name>
<dbReference type="EMBL" id="NCKU01000762">
    <property type="protein sequence ID" value="RWS14269.1"/>
    <property type="molecule type" value="Genomic_DNA"/>
</dbReference>
<keyword evidence="7" id="KW-0234">DNA repair</keyword>
<evidence type="ECO:0000256" key="1">
    <source>
        <dbReference type="ARBA" id="ARBA00004123"/>
    </source>
</evidence>
<dbReference type="PROSITE" id="PS50082">
    <property type="entry name" value="WD_REPEATS_2"/>
    <property type="match status" value="2"/>
</dbReference>
<dbReference type="GO" id="GO:0006335">
    <property type="term" value="P:DNA replication-dependent chromatin assembly"/>
    <property type="evidence" value="ECO:0007669"/>
    <property type="project" value="InterPro"/>
</dbReference>
<keyword evidence="8" id="KW-0539">Nucleus</keyword>
<proteinExistence type="inferred from homology"/>
<dbReference type="InterPro" id="IPR001680">
    <property type="entry name" value="WD40_rpt"/>
</dbReference>
<dbReference type="OrthoDB" id="71227at2759"/>
<dbReference type="GO" id="GO:0006281">
    <property type="term" value="P:DNA repair"/>
    <property type="evidence" value="ECO:0007669"/>
    <property type="project" value="UniProtKB-KW"/>
</dbReference>
<dbReference type="EMBL" id="NCKU01000745">
    <property type="protein sequence ID" value="RWS14363.1"/>
    <property type="molecule type" value="Genomic_DNA"/>
</dbReference>